<comment type="similarity">
    <text evidence="1">Belongs to the NAD(P)H dehydrogenase (quinone) family.</text>
</comment>
<reference evidence="4 5" key="1">
    <citation type="submission" date="2020-01" db="EMBL/GenBank/DDBJ databases">
        <title>Spongiivirga citrea KCTC 32990T.</title>
        <authorList>
            <person name="Wang G."/>
        </authorList>
    </citation>
    <scope>NUCLEOTIDE SEQUENCE [LARGE SCALE GENOMIC DNA]</scope>
    <source>
        <strain evidence="4 5">KCTC 32990</strain>
    </source>
</reference>
<comment type="caution">
    <text evidence="4">The sequence shown here is derived from an EMBL/GenBank/DDBJ whole genome shotgun (WGS) entry which is preliminary data.</text>
</comment>
<name>A0A6M0CI31_9FLAO</name>
<evidence type="ECO:0000256" key="1">
    <source>
        <dbReference type="ARBA" id="ARBA00006252"/>
    </source>
</evidence>
<dbReference type="RefSeq" id="WP_164032170.1">
    <property type="nucleotide sequence ID" value="NZ_JAABOQ010000004.1"/>
</dbReference>
<feature type="domain" description="Flavodoxin-like fold" evidence="3">
    <location>
        <begin position="4"/>
        <end position="176"/>
    </location>
</feature>
<evidence type="ECO:0000313" key="4">
    <source>
        <dbReference type="EMBL" id="NER17545.1"/>
    </source>
</evidence>
<evidence type="ECO:0000259" key="3">
    <source>
        <dbReference type="Pfam" id="PF02525"/>
    </source>
</evidence>
<proteinExistence type="inferred from homology"/>
<gene>
    <name evidence="4" type="ORF">GWK10_10010</name>
</gene>
<evidence type="ECO:0000256" key="2">
    <source>
        <dbReference type="ARBA" id="ARBA00023002"/>
    </source>
</evidence>
<dbReference type="GO" id="GO:0003955">
    <property type="term" value="F:NAD(P)H dehydrogenase (quinone) activity"/>
    <property type="evidence" value="ECO:0007669"/>
    <property type="project" value="TreeGrafter"/>
</dbReference>
<dbReference type="PANTHER" id="PTHR10204:SF34">
    <property type="entry name" value="NAD(P)H DEHYDROGENASE [QUINONE] 1 ISOFORM 1"/>
    <property type="match status" value="1"/>
</dbReference>
<dbReference type="Pfam" id="PF02525">
    <property type="entry name" value="Flavodoxin_2"/>
    <property type="match status" value="1"/>
</dbReference>
<dbReference type="InterPro" id="IPR003680">
    <property type="entry name" value="Flavodoxin_fold"/>
</dbReference>
<dbReference type="SUPFAM" id="SSF52218">
    <property type="entry name" value="Flavoproteins"/>
    <property type="match status" value="1"/>
</dbReference>
<dbReference type="Gene3D" id="3.40.50.360">
    <property type="match status" value="1"/>
</dbReference>
<keyword evidence="5" id="KW-1185">Reference proteome</keyword>
<organism evidence="4 5">
    <name type="scientific">Spongiivirga citrea</name>
    <dbReference type="NCBI Taxonomy" id="1481457"/>
    <lineage>
        <taxon>Bacteria</taxon>
        <taxon>Pseudomonadati</taxon>
        <taxon>Bacteroidota</taxon>
        <taxon>Flavobacteriia</taxon>
        <taxon>Flavobacteriales</taxon>
        <taxon>Flavobacteriaceae</taxon>
        <taxon>Spongiivirga</taxon>
    </lineage>
</organism>
<dbReference type="InterPro" id="IPR029039">
    <property type="entry name" value="Flavoprotein-like_sf"/>
</dbReference>
<dbReference type="Proteomes" id="UP000474296">
    <property type="component" value="Unassembled WGS sequence"/>
</dbReference>
<keyword evidence="2" id="KW-0560">Oxidoreductase</keyword>
<dbReference type="InterPro" id="IPR051545">
    <property type="entry name" value="NAD(P)H_dehydrogenase_qn"/>
</dbReference>
<evidence type="ECO:0000313" key="5">
    <source>
        <dbReference type="Proteomes" id="UP000474296"/>
    </source>
</evidence>
<accession>A0A6M0CI31</accession>
<sequence length="194" mass="22816">MNKMKILIINGHPDKESFNYGLSDAYKNGAEKSGAEIREINICELDFNPNLQFGYRKRTELEPDLLKAQENLKWADHIVWVYPVWWGSVPAIMKGFLDRVLLPGFAFKKREGSVWWDKYFKGKTSRLICTMDQPTWYYRLINRSPSHSAMKKLTMNFIGVKSVKITSIGPLRLSKEEWRKKWLKKVERIGEQNK</sequence>
<dbReference type="AlphaFoldDB" id="A0A6M0CI31"/>
<dbReference type="EMBL" id="JAABOQ010000004">
    <property type="protein sequence ID" value="NER17545.1"/>
    <property type="molecule type" value="Genomic_DNA"/>
</dbReference>
<dbReference type="GO" id="GO:0005829">
    <property type="term" value="C:cytosol"/>
    <property type="evidence" value="ECO:0007669"/>
    <property type="project" value="TreeGrafter"/>
</dbReference>
<dbReference type="PANTHER" id="PTHR10204">
    <property type="entry name" value="NAD P H OXIDOREDUCTASE-RELATED"/>
    <property type="match status" value="1"/>
</dbReference>
<protein>
    <submittedName>
        <fullName evidence="4">Flavodoxin family protein</fullName>
    </submittedName>
</protein>